<dbReference type="InterPro" id="IPR052165">
    <property type="entry name" value="Membrane_assoc_protease"/>
</dbReference>
<accession>A0A9X1ITG5</accession>
<organism evidence="7 8">
    <name type="scientific">Sphingobium nicotianae</name>
    <dbReference type="NCBI Taxonomy" id="2782607"/>
    <lineage>
        <taxon>Bacteria</taxon>
        <taxon>Pseudomonadati</taxon>
        <taxon>Pseudomonadota</taxon>
        <taxon>Alphaproteobacteria</taxon>
        <taxon>Sphingomonadales</taxon>
        <taxon>Sphingomonadaceae</taxon>
        <taxon>Sphingobium</taxon>
    </lineage>
</organism>
<dbReference type="Pfam" id="PF01957">
    <property type="entry name" value="NfeD"/>
    <property type="match status" value="1"/>
</dbReference>
<evidence type="ECO:0000259" key="6">
    <source>
        <dbReference type="Pfam" id="PF01957"/>
    </source>
</evidence>
<keyword evidence="3 5" id="KW-1133">Transmembrane helix</keyword>
<dbReference type="Proteomes" id="UP001138757">
    <property type="component" value="Unassembled WGS sequence"/>
</dbReference>
<gene>
    <name evidence="7" type="ORF">KK488_20455</name>
</gene>
<evidence type="ECO:0000256" key="5">
    <source>
        <dbReference type="SAM" id="Phobius"/>
    </source>
</evidence>
<dbReference type="Gene3D" id="2.40.50.140">
    <property type="entry name" value="Nucleic acid-binding proteins"/>
    <property type="match status" value="1"/>
</dbReference>
<protein>
    <submittedName>
        <fullName evidence="7">NfeD family protein</fullName>
    </submittedName>
</protein>
<evidence type="ECO:0000256" key="2">
    <source>
        <dbReference type="ARBA" id="ARBA00022692"/>
    </source>
</evidence>
<dbReference type="AlphaFoldDB" id="A0A9X1ITG5"/>
<dbReference type="GO" id="GO:0005886">
    <property type="term" value="C:plasma membrane"/>
    <property type="evidence" value="ECO:0007669"/>
    <property type="project" value="TreeGrafter"/>
</dbReference>
<proteinExistence type="predicted"/>
<evidence type="ECO:0000256" key="3">
    <source>
        <dbReference type="ARBA" id="ARBA00022989"/>
    </source>
</evidence>
<reference evidence="7" key="1">
    <citation type="submission" date="2021-05" db="EMBL/GenBank/DDBJ databases">
        <title>Genome of Sphingobium sp. strain.</title>
        <authorList>
            <person name="Fan R."/>
        </authorList>
    </citation>
    <scope>NUCLEOTIDE SEQUENCE</scope>
    <source>
        <strain evidence="7">H33</strain>
    </source>
</reference>
<keyword evidence="8" id="KW-1185">Reference proteome</keyword>
<dbReference type="PANTHER" id="PTHR33507">
    <property type="entry name" value="INNER MEMBRANE PROTEIN YBBJ"/>
    <property type="match status" value="1"/>
</dbReference>
<evidence type="ECO:0000256" key="1">
    <source>
        <dbReference type="ARBA" id="ARBA00004141"/>
    </source>
</evidence>
<dbReference type="PANTHER" id="PTHR33507:SF3">
    <property type="entry name" value="INNER MEMBRANE PROTEIN YBBJ"/>
    <property type="match status" value="1"/>
</dbReference>
<dbReference type="InterPro" id="IPR002810">
    <property type="entry name" value="NfeD-like_C"/>
</dbReference>
<dbReference type="RefSeq" id="WP_214625631.1">
    <property type="nucleotide sequence ID" value="NZ_JAHGAW010000017.1"/>
</dbReference>
<evidence type="ECO:0000256" key="4">
    <source>
        <dbReference type="ARBA" id="ARBA00023136"/>
    </source>
</evidence>
<feature type="domain" description="NfeD-like C-terminal" evidence="6">
    <location>
        <begin position="92"/>
        <end position="144"/>
    </location>
</feature>
<keyword evidence="4 5" id="KW-0472">Membrane</keyword>
<sequence>MHWFDGASPALLWGILAIVLAIAEMVIPGTFLIWISLAAALTAGVTLLLPVDPSFQMLAFAILSALSVSGGRLWYLARPVEAEDPLLNDRAARMIGRKVEVIEAIVKGEGRVRVDDGSWRANGPDAEVGAHMLVTGVSGSTLTVTHLPPEPA</sequence>
<dbReference type="InterPro" id="IPR012340">
    <property type="entry name" value="NA-bd_OB-fold"/>
</dbReference>
<feature type="transmembrane region" description="Helical" evidence="5">
    <location>
        <begin position="6"/>
        <end position="23"/>
    </location>
</feature>
<evidence type="ECO:0000313" key="8">
    <source>
        <dbReference type="Proteomes" id="UP001138757"/>
    </source>
</evidence>
<dbReference type="EMBL" id="JAHGAW010000017">
    <property type="protein sequence ID" value="MBT2189330.1"/>
    <property type="molecule type" value="Genomic_DNA"/>
</dbReference>
<feature type="transmembrane region" description="Helical" evidence="5">
    <location>
        <begin position="55"/>
        <end position="75"/>
    </location>
</feature>
<evidence type="ECO:0000313" key="7">
    <source>
        <dbReference type="EMBL" id="MBT2189330.1"/>
    </source>
</evidence>
<comment type="subcellular location">
    <subcellularLocation>
        <location evidence="1">Membrane</location>
        <topology evidence="1">Multi-pass membrane protein</topology>
    </subcellularLocation>
</comment>
<name>A0A9X1ITG5_9SPHN</name>
<comment type="caution">
    <text evidence="7">The sequence shown here is derived from an EMBL/GenBank/DDBJ whole genome shotgun (WGS) entry which is preliminary data.</text>
</comment>
<keyword evidence="2 5" id="KW-0812">Transmembrane</keyword>